<protein>
    <submittedName>
        <fullName evidence="1">Uncharacterized protein</fullName>
    </submittedName>
</protein>
<dbReference type="EMBL" id="BK032607">
    <property type="protein sequence ID" value="DAF51002.1"/>
    <property type="molecule type" value="Genomic_DNA"/>
</dbReference>
<sequence length="31" mass="3872">MFKSFFFDNLFKFFVHSHTFYLLSTVKCYIL</sequence>
<accession>A0A8S5SKC1</accession>
<proteinExistence type="predicted"/>
<name>A0A8S5SKC1_9CAUD</name>
<evidence type="ECO:0000313" key="1">
    <source>
        <dbReference type="EMBL" id="DAF51002.1"/>
    </source>
</evidence>
<reference evidence="1" key="1">
    <citation type="journal article" date="2021" name="Proc. Natl. Acad. Sci. U.S.A.">
        <title>A Catalog of Tens of Thousands of Viruses from Human Metagenomes Reveals Hidden Associations with Chronic Diseases.</title>
        <authorList>
            <person name="Tisza M.J."/>
            <person name="Buck C.B."/>
        </authorList>
    </citation>
    <scope>NUCLEOTIDE SEQUENCE</scope>
    <source>
        <strain evidence="1">Ctvhu9</strain>
    </source>
</reference>
<organism evidence="1">
    <name type="scientific">Siphoviridae sp. ctvhu9</name>
    <dbReference type="NCBI Taxonomy" id="2827968"/>
    <lineage>
        <taxon>Viruses</taxon>
        <taxon>Duplodnaviria</taxon>
        <taxon>Heunggongvirae</taxon>
        <taxon>Uroviricota</taxon>
        <taxon>Caudoviricetes</taxon>
    </lineage>
</organism>